<dbReference type="RefSeq" id="WP_143173893.1">
    <property type="nucleotide sequence ID" value="NZ_FQVN01000001.1"/>
</dbReference>
<proteinExistence type="predicted"/>
<name>A0A1M4U2Z4_STRHI</name>
<evidence type="ECO:0000256" key="1">
    <source>
        <dbReference type="SAM" id="MobiDB-lite"/>
    </source>
</evidence>
<feature type="region of interest" description="Disordered" evidence="1">
    <location>
        <begin position="42"/>
        <end position="103"/>
    </location>
</feature>
<sequence length="412" mass="40844">MSGTGTARGWGERLRVAVLRLAAVGGLTAAAWLTGAAAASATEAPVRDGSSSPAVVAEQDGRPAEAPARAGVHGHRTPHDHQKSHGPRLQGHPAEASRQVGADHGVPTPVGGVLGGITSVLTNGALTNGGAAGVAKARPETAPVATLSRLAPLVTLKSLPHPVHHAAGASLERLEGRLAELPTSAPLPGLGAPASPPPDTAAHVLGDEHGDYSDYGDYGAYGEYGTAAPPPHHRYEAAYPGPGPRPVGRPAPATGPHPATPSRPGPQPDFAAEPGDTPTAHQVDLPGPPAPSAPVAPSSAAEDETAIPRWTAPSRAARPESTAPDSGQESADGALADSDSRSPLLPDPPPRPLPSPSSLASGGGQEGGGARGVAGVLSHQPSVPEPAGARAERSAGTAAVGGLPRRPVTSPD</sequence>
<evidence type="ECO:0000313" key="3">
    <source>
        <dbReference type="Proteomes" id="UP000184501"/>
    </source>
</evidence>
<feature type="compositionally biased region" description="Pro residues" evidence="1">
    <location>
        <begin position="345"/>
        <end position="355"/>
    </location>
</feature>
<feature type="region of interest" description="Disordered" evidence="1">
    <location>
        <begin position="223"/>
        <end position="412"/>
    </location>
</feature>
<protein>
    <submittedName>
        <fullName evidence="2">Uncharacterized protein</fullName>
    </submittedName>
</protein>
<dbReference type="EMBL" id="FQVN01000001">
    <property type="protein sequence ID" value="SHE51171.1"/>
    <property type="molecule type" value="Genomic_DNA"/>
</dbReference>
<reference evidence="2 3" key="1">
    <citation type="submission" date="2016-11" db="EMBL/GenBank/DDBJ databases">
        <authorList>
            <person name="Jaros S."/>
            <person name="Januszkiewicz K."/>
            <person name="Wedrychowicz H."/>
        </authorList>
    </citation>
    <scope>NUCLEOTIDE SEQUENCE [LARGE SCALE GENOMIC DNA]</scope>
    <source>
        <strain evidence="2 3">DSM 44523</strain>
    </source>
</reference>
<dbReference type="AlphaFoldDB" id="A0A1M4U2Z4"/>
<organism evidence="2 3">
    <name type="scientific">Streptoalloteichus hindustanus</name>
    <dbReference type="NCBI Taxonomy" id="2017"/>
    <lineage>
        <taxon>Bacteria</taxon>
        <taxon>Bacillati</taxon>
        <taxon>Actinomycetota</taxon>
        <taxon>Actinomycetes</taxon>
        <taxon>Pseudonocardiales</taxon>
        <taxon>Pseudonocardiaceae</taxon>
        <taxon>Streptoalloteichus</taxon>
    </lineage>
</organism>
<feature type="compositionally biased region" description="Low complexity" evidence="1">
    <location>
        <begin position="334"/>
        <end position="344"/>
    </location>
</feature>
<dbReference type="Proteomes" id="UP000184501">
    <property type="component" value="Unassembled WGS sequence"/>
</dbReference>
<accession>A0A1M4U2Z4</accession>
<feature type="compositionally biased region" description="Gly residues" evidence="1">
    <location>
        <begin position="361"/>
        <end position="372"/>
    </location>
</feature>
<keyword evidence="3" id="KW-1185">Reference proteome</keyword>
<evidence type="ECO:0000313" key="2">
    <source>
        <dbReference type="EMBL" id="SHE51171.1"/>
    </source>
</evidence>
<feature type="region of interest" description="Disordered" evidence="1">
    <location>
        <begin position="185"/>
        <end position="209"/>
    </location>
</feature>
<gene>
    <name evidence="2" type="ORF">SAMN05444320_101281</name>
</gene>
<feature type="compositionally biased region" description="Pro residues" evidence="1">
    <location>
        <begin position="241"/>
        <end position="267"/>
    </location>
</feature>